<dbReference type="EC" id="2.7.1.161" evidence="5"/>
<keyword evidence="10" id="KW-0479">Metal-binding</keyword>
<dbReference type="KEGG" id="hara:AArcS_0242"/>
<organism evidence="19 20">
    <name type="scientific">Natranaeroarchaeum sulfidigenes</name>
    <dbReference type="NCBI Taxonomy" id="2784880"/>
    <lineage>
        <taxon>Archaea</taxon>
        <taxon>Methanobacteriati</taxon>
        <taxon>Methanobacteriota</taxon>
        <taxon>Stenosarchaea group</taxon>
        <taxon>Halobacteria</taxon>
        <taxon>Halobacteriales</taxon>
        <taxon>Natronoarchaeaceae</taxon>
        <taxon>Natranaeroarchaeum</taxon>
    </lineage>
</organism>
<gene>
    <name evidence="19" type="ORF">AArcS_0242</name>
</gene>
<evidence type="ECO:0000256" key="5">
    <source>
        <dbReference type="ARBA" id="ARBA00011987"/>
    </source>
</evidence>
<keyword evidence="8" id="KW-0288">FMN</keyword>
<dbReference type="InterPro" id="IPR000835">
    <property type="entry name" value="HTH_MarR-typ"/>
</dbReference>
<evidence type="ECO:0000256" key="16">
    <source>
        <dbReference type="ARBA" id="ARBA00033116"/>
    </source>
</evidence>
<accession>A0A897MLI5</accession>
<dbReference type="Pfam" id="PF12802">
    <property type="entry name" value="MarR_2"/>
    <property type="match status" value="1"/>
</dbReference>
<evidence type="ECO:0000256" key="15">
    <source>
        <dbReference type="ARBA" id="ARBA00030544"/>
    </source>
</evidence>
<dbReference type="GO" id="GO:0046872">
    <property type="term" value="F:metal ion binding"/>
    <property type="evidence" value="ECO:0007669"/>
    <property type="project" value="UniProtKB-KW"/>
</dbReference>
<dbReference type="EMBL" id="CP064786">
    <property type="protein sequence ID" value="QSG01477.1"/>
    <property type="molecule type" value="Genomic_DNA"/>
</dbReference>
<name>A0A897MLI5_9EURY</name>
<keyword evidence="13" id="KW-0460">Magnesium</keyword>
<sequence>MSNAPTLTVGHDELAVLKLLALDGALAGEMKASCSELAEQLDASTQTASRRLQRLEDAGYLARETVTDGQWLSVTEEGEQALRAEYEDYRRIFEGATRVELVGTITGGMGEGKHYISLPGYMAQFRERLAYEPFEGTLNVELTDASIRRRSAMEALEPVHIDGWEDEDRTYGPAVCYPATIEAVDGERYEGAHVIAPERTHHDEDQLELIASDRLRDELGLDDDDTVTVTVEDR</sequence>
<keyword evidence="11" id="KW-0547">Nucleotide-binding</keyword>
<dbReference type="GO" id="GO:0000166">
    <property type="term" value="F:nucleotide binding"/>
    <property type="evidence" value="ECO:0007669"/>
    <property type="project" value="UniProtKB-KW"/>
</dbReference>
<dbReference type="InterPro" id="IPR023465">
    <property type="entry name" value="Riboflavin_kinase_dom_sf"/>
</dbReference>
<protein>
    <recommendedName>
        <fullName evidence="6">Riboflavin kinase</fullName>
        <ecNumber evidence="5">2.7.1.161</ecNumber>
    </recommendedName>
    <alternativeName>
        <fullName evidence="15">CTP-dependent riboflavin kinase</fullName>
    </alternativeName>
    <alternativeName>
        <fullName evidence="16">CTP:riboflavin 5'-phosphotransferase</fullName>
    </alternativeName>
    <alternativeName>
        <fullName evidence="14">Flavokinase</fullName>
    </alternativeName>
</protein>
<evidence type="ECO:0000256" key="9">
    <source>
        <dbReference type="ARBA" id="ARBA00022679"/>
    </source>
</evidence>
<dbReference type="GO" id="GO:0009231">
    <property type="term" value="P:riboflavin biosynthetic process"/>
    <property type="evidence" value="ECO:0007669"/>
    <property type="project" value="InterPro"/>
</dbReference>
<reference evidence="19" key="1">
    <citation type="submission" date="2020-11" db="EMBL/GenBank/DDBJ databases">
        <title>Carbohydrate-dependent, anaerobic sulfur respiration: A novel catabolism in halophilic archaea.</title>
        <authorList>
            <person name="Sorokin D.Y."/>
            <person name="Messina E."/>
            <person name="Smedile F."/>
            <person name="La Cono V."/>
            <person name="Hallsworth J.E."/>
            <person name="Yakimov M.M."/>
        </authorList>
    </citation>
    <scope>NUCLEOTIDE SEQUENCE</scope>
    <source>
        <strain evidence="19">AArc-S</strain>
    </source>
</reference>
<keyword evidence="12 19" id="KW-0418">Kinase</keyword>
<comment type="pathway">
    <text evidence="3">Cofactor biosynthesis; FMN biosynthesis; FMN from riboflavin (CTP route): step 1/1.</text>
</comment>
<evidence type="ECO:0000256" key="6">
    <source>
        <dbReference type="ARBA" id="ARBA00017394"/>
    </source>
</evidence>
<dbReference type="InterPro" id="IPR011991">
    <property type="entry name" value="ArsR-like_HTH"/>
</dbReference>
<dbReference type="GO" id="GO:0009398">
    <property type="term" value="P:FMN biosynthetic process"/>
    <property type="evidence" value="ECO:0007669"/>
    <property type="project" value="UniProtKB-UniPathway"/>
</dbReference>
<dbReference type="CDD" id="cd00090">
    <property type="entry name" value="HTH_ARSR"/>
    <property type="match status" value="1"/>
</dbReference>
<dbReference type="Gene3D" id="1.10.10.10">
    <property type="entry name" value="Winged helix-like DNA-binding domain superfamily/Winged helix DNA-binding domain"/>
    <property type="match status" value="1"/>
</dbReference>
<dbReference type="UniPathway" id="UPA00276">
    <property type="reaction ID" value="UER00929"/>
</dbReference>
<evidence type="ECO:0000256" key="14">
    <source>
        <dbReference type="ARBA" id="ARBA00029789"/>
    </source>
</evidence>
<dbReference type="GeneID" id="70683628"/>
<dbReference type="GO" id="GO:0008531">
    <property type="term" value="F:riboflavin kinase activity"/>
    <property type="evidence" value="ECO:0007669"/>
    <property type="project" value="InterPro"/>
</dbReference>
<dbReference type="InterPro" id="IPR036388">
    <property type="entry name" value="WH-like_DNA-bd_sf"/>
</dbReference>
<evidence type="ECO:0000256" key="7">
    <source>
        <dbReference type="ARBA" id="ARBA00022630"/>
    </source>
</evidence>
<evidence type="ECO:0000256" key="11">
    <source>
        <dbReference type="ARBA" id="ARBA00022741"/>
    </source>
</evidence>
<dbReference type="PANTHER" id="PTHR40706:SF1">
    <property type="entry name" value="RIBOFLAVIN KINASE"/>
    <property type="match status" value="1"/>
</dbReference>
<keyword evidence="20" id="KW-1185">Reference proteome</keyword>
<dbReference type="PANTHER" id="PTHR40706">
    <property type="entry name" value="RIBOFLAVIN KINASE"/>
    <property type="match status" value="1"/>
</dbReference>
<dbReference type="Gene3D" id="2.40.30.30">
    <property type="entry name" value="Riboflavin kinase-like"/>
    <property type="match status" value="1"/>
</dbReference>
<dbReference type="SUPFAM" id="SSF46785">
    <property type="entry name" value="Winged helix' DNA-binding domain"/>
    <property type="match status" value="1"/>
</dbReference>
<proteinExistence type="inferred from homology"/>
<evidence type="ECO:0000256" key="13">
    <source>
        <dbReference type="ARBA" id="ARBA00022842"/>
    </source>
</evidence>
<dbReference type="SUPFAM" id="SSF82114">
    <property type="entry name" value="Riboflavin kinase-like"/>
    <property type="match status" value="1"/>
</dbReference>
<evidence type="ECO:0000256" key="1">
    <source>
        <dbReference type="ARBA" id="ARBA00001946"/>
    </source>
</evidence>
<dbReference type="RefSeq" id="WP_238478601.1">
    <property type="nucleotide sequence ID" value="NZ_CP064786.1"/>
</dbReference>
<evidence type="ECO:0000256" key="4">
    <source>
        <dbReference type="ARBA" id="ARBA00006428"/>
    </source>
</evidence>
<dbReference type="AlphaFoldDB" id="A0A897MLI5"/>
<evidence type="ECO:0000256" key="12">
    <source>
        <dbReference type="ARBA" id="ARBA00022777"/>
    </source>
</evidence>
<keyword evidence="9" id="KW-0808">Transferase</keyword>
<dbReference type="Pfam" id="PF01982">
    <property type="entry name" value="CTP-dep_RFKase"/>
    <property type="match status" value="1"/>
</dbReference>
<dbReference type="SMART" id="SM00347">
    <property type="entry name" value="HTH_MARR"/>
    <property type="match status" value="1"/>
</dbReference>
<comment type="function">
    <text evidence="2">Catalyzes the CTP-dependent phosphorylation of riboflavin (vitamin B2) to form flavin mononucleotide (FMN).</text>
</comment>
<dbReference type="GO" id="GO:0003700">
    <property type="term" value="F:DNA-binding transcription factor activity"/>
    <property type="evidence" value="ECO:0007669"/>
    <property type="project" value="InterPro"/>
</dbReference>
<comment type="cofactor">
    <cofactor evidence="1">
        <name>Mg(2+)</name>
        <dbReference type="ChEBI" id="CHEBI:18420"/>
    </cofactor>
</comment>
<evidence type="ECO:0000313" key="20">
    <source>
        <dbReference type="Proteomes" id="UP000663586"/>
    </source>
</evidence>
<dbReference type="Proteomes" id="UP000663586">
    <property type="component" value="Chromosome"/>
</dbReference>
<evidence type="ECO:0000259" key="18">
    <source>
        <dbReference type="SMART" id="SM00347"/>
    </source>
</evidence>
<dbReference type="InterPro" id="IPR023602">
    <property type="entry name" value="Riboflavin_kinase_CTP-dep"/>
</dbReference>
<dbReference type="InterPro" id="IPR036390">
    <property type="entry name" value="WH_DNA-bd_sf"/>
</dbReference>
<keyword evidence="7" id="KW-0285">Flavoprotein</keyword>
<evidence type="ECO:0000313" key="19">
    <source>
        <dbReference type="EMBL" id="QSG01477.1"/>
    </source>
</evidence>
<evidence type="ECO:0000256" key="17">
    <source>
        <dbReference type="ARBA" id="ARBA00047857"/>
    </source>
</evidence>
<comment type="similarity">
    <text evidence="4">Belongs to the archaeal riboflavin kinase family.</text>
</comment>
<evidence type="ECO:0000256" key="8">
    <source>
        <dbReference type="ARBA" id="ARBA00022643"/>
    </source>
</evidence>
<evidence type="ECO:0000256" key="3">
    <source>
        <dbReference type="ARBA" id="ARBA00005219"/>
    </source>
</evidence>
<evidence type="ECO:0000256" key="2">
    <source>
        <dbReference type="ARBA" id="ARBA00003072"/>
    </source>
</evidence>
<comment type="catalytic activity">
    <reaction evidence="17">
        <text>riboflavin + CTP = CDP + FMN + H(+)</text>
        <dbReference type="Rhea" id="RHEA:25021"/>
        <dbReference type="ChEBI" id="CHEBI:15378"/>
        <dbReference type="ChEBI" id="CHEBI:37563"/>
        <dbReference type="ChEBI" id="CHEBI:57986"/>
        <dbReference type="ChEBI" id="CHEBI:58069"/>
        <dbReference type="ChEBI" id="CHEBI:58210"/>
        <dbReference type="EC" id="2.7.1.161"/>
    </reaction>
</comment>
<evidence type="ECO:0000256" key="10">
    <source>
        <dbReference type="ARBA" id="ARBA00022723"/>
    </source>
</evidence>
<dbReference type="InterPro" id="IPR039063">
    <property type="entry name" value="RibK_CTP-dep"/>
</dbReference>
<feature type="domain" description="HTH marR-type" evidence="18">
    <location>
        <begin position="2"/>
        <end position="101"/>
    </location>
</feature>